<reference evidence="5 6" key="1">
    <citation type="submission" date="2016-03" db="EMBL/GenBank/DDBJ databases">
        <authorList>
            <person name="Ploux O."/>
        </authorList>
    </citation>
    <scope>NUCLEOTIDE SEQUENCE [LARGE SCALE GENOMIC DNA]</scope>
    <source>
        <strain evidence="5 6">UAMH 11012</strain>
    </source>
</reference>
<dbReference type="AlphaFoldDB" id="A0A1L7XSQ5"/>
<dbReference type="STRING" id="576137.A0A1L7XSQ5"/>
<dbReference type="EMBL" id="FJOG01000050">
    <property type="protein sequence ID" value="CZR68029.1"/>
    <property type="molecule type" value="Genomic_DNA"/>
</dbReference>
<dbReference type="SUPFAM" id="SSF54373">
    <property type="entry name" value="FAD-linked reductases, C-terminal domain"/>
    <property type="match status" value="1"/>
</dbReference>
<keyword evidence="6" id="KW-1185">Reference proteome</keyword>
<dbReference type="PANTHER" id="PTHR13789">
    <property type="entry name" value="MONOOXYGENASE"/>
    <property type="match status" value="1"/>
</dbReference>
<feature type="domain" description="FAD/NAD(P)-binding" evidence="4">
    <location>
        <begin position="8"/>
        <end position="101"/>
    </location>
</feature>
<evidence type="ECO:0000256" key="2">
    <source>
        <dbReference type="ARBA" id="ARBA00023002"/>
    </source>
</evidence>
<sequence length="319" mass="35257">MKAGKSIQVVFVGAGMGGLGTAISLRKAGHKVIVLEQAPEFSEVFRPDYHKVLLQAAQSGADVRKTSEVKTYLPEEGAVILVDGTKIRGDLIIAADGVKSIARKAIGVSAEPHETGDSCFRVVILAKKLRADPDLAGLSIRPGFEQWLGPDHHIIGYNVSEEKYFNLLMVIPDDRKVVGYKAPCSATEVKRAYTGWNNFVQKLLTFLPEDVERWRLIDLPPIRGWIHPSNGLLLLGDAIHATLPYLAQRAAMAIEDAAALATSYPISTRSRNFRTCCKFTCEHVKAERTRSTRIIHKSLLYPYVKGTNAGHAKRDIWSW</sequence>
<dbReference type="InterPro" id="IPR036188">
    <property type="entry name" value="FAD/NAD-bd_sf"/>
</dbReference>
<dbReference type="GO" id="GO:0004497">
    <property type="term" value="F:monooxygenase activity"/>
    <property type="evidence" value="ECO:0007669"/>
    <property type="project" value="UniProtKB-KW"/>
</dbReference>
<dbReference type="Gene3D" id="3.50.50.60">
    <property type="entry name" value="FAD/NAD(P)-binding domain"/>
    <property type="match status" value="2"/>
</dbReference>
<dbReference type="InterPro" id="IPR050493">
    <property type="entry name" value="FAD-dep_Monooxygenase_BioMet"/>
</dbReference>
<accession>A0A1L7XSQ5</accession>
<name>A0A1L7XSQ5_9HELO</name>
<dbReference type="SUPFAM" id="SSF51905">
    <property type="entry name" value="FAD/NAD(P)-binding domain"/>
    <property type="match status" value="1"/>
</dbReference>
<dbReference type="Pfam" id="PF07992">
    <property type="entry name" value="Pyr_redox_2"/>
    <property type="match status" value="1"/>
</dbReference>
<dbReference type="InterPro" id="IPR023753">
    <property type="entry name" value="FAD/NAD-binding_dom"/>
</dbReference>
<keyword evidence="3" id="KW-0503">Monooxygenase</keyword>
<evidence type="ECO:0000256" key="1">
    <source>
        <dbReference type="ARBA" id="ARBA00007992"/>
    </source>
</evidence>
<dbReference type="Proteomes" id="UP000184330">
    <property type="component" value="Unassembled WGS sequence"/>
</dbReference>
<evidence type="ECO:0000313" key="5">
    <source>
        <dbReference type="EMBL" id="CZR68029.1"/>
    </source>
</evidence>
<evidence type="ECO:0000313" key="6">
    <source>
        <dbReference type="Proteomes" id="UP000184330"/>
    </source>
</evidence>
<evidence type="ECO:0000259" key="4">
    <source>
        <dbReference type="Pfam" id="PF07992"/>
    </source>
</evidence>
<comment type="similarity">
    <text evidence="1">Belongs to the paxM FAD-dependent monooxygenase family.</text>
</comment>
<dbReference type="OrthoDB" id="16820at2759"/>
<evidence type="ECO:0000256" key="3">
    <source>
        <dbReference type="ARBA" id="ARBA00023033"/>
    </source>
</evidence>
<proteinExistence type="inferred from homology"/>
<gene>
    <name evidence="5" type="ORF">PAC_17928</name>
</gene>
<protein>
    <recommendedName>
        <fullName evidence="4">FAD/NAD(P)-binding domain-containing protein</fullName>
    </recommendedName>
</protein>
<dbReference type="PANTHER" id="PTHR13789:SF147">
    <property type="entry name" value="PUTATIVE (AFU_ORTHOLOGUE AFUA_2G01950)-RELATED"/>
    <property type="match status" value="1"/>
</dbReference>
<organism evidence="5 6">
    <name type="scientific">Phialocephala subalpina</name>
    <dbReference type="NCBI Taxonomy" id="576137"/>
    <lineage>
        <taxon>Eukaryota</taxon>
        <taxon>Fungi</taxon>
        <taxon>Dikarya</taxon>
        <taxon>Ascomycota</taxon>
        <taxon>Pezizomycotina</taxon>
        <taxon>Leotiomycetes</taxon>
        <taxon>Helotiales</taxon>
        <taxon>Mollisiaceae</taxon>
        <taxon>Phialocephala</taxon>
        <taxon>Phialocephala fortinii species complex</taxon>
    </lineage>
</organism>
<keyword evidence="2" id="KW-0560">Oxidoreductase</keyword>